<comment type="caution">
    <text evidence="3">The sequence shown here is derived from an EMBL/GenBank/DDBJ whole genome shotgun (WGS) entry which is preliminary data.</text>
</comment>
<keyword evidence="2" id="KW-0812">Transmembrane</keyword>
<evidence type="ECO:0000313" key="3">
    <source>
        <dbReference type="EMBL" id="NJC40095.1"/>
    </source>
</evidence>
<keyword evidence="1" id="KW-0375">Hydrogen ion transport</keyword>
<organism evidence="3 4">
    <name type="scientific">Brevundimonas alba</name>
    <dbReference type="NCBI Taxonomy" id="74314"/>
    <lineage>
        <taxon>Bacteria</taxon>
        <taxon>Pseudomonadati</taxon>
        <taxon>Pseudomonadota</taxon>
        <taxon>Alphaproteobacteria</taxon>
        <taxon>Caulobacterales</taxon>
        <taxon>Caulobacteraceae</taxon>
        <taxon>Brevundimonas</taxon>
    </lineage>
</organism>
<dbReference type="InterPro" id="IPR032820">
    <property type="entry name" value="ATPase_put"/>
</dbReference>
<dbReference type="GO" id="GO:0045259">
    <property type="term" value="C:proton-transporting ATP synthase complex"/>
    <property type="evidence" value="ECO:0007669"/>
    <property type="project" value="UniProtKB-UniRule"/>
</dbReference>
<accession>A0A7X5YHJ7</accession>
<sequence length="119" mass="12628">MSTDPESREEAIKRLTESASAMEARNARQISHEAAGQAAAGQAWRIIADLFGGVFVGLALGFIVDRFAGTGPWGLIGGVLLGFAVSVFMAWRTAQRLMAQAKASGVEPTSVPFDDDEED</sequence>
<name>A0A7X5YHJ7_9CAUL</name>
<keyword evidence="1" id="KW-0406">Ion transport</keyword>
<reference evidence="3 4" key="1">
    <citation type="submission" date="2020-03" db="EMBL/GenBank/DDBJ databases">
        <title>Genomic Encyclopedia of Type Strains, Phase IV (KMG-IV): sequencing the most valuable type-strain genomes for metagenomic binning, comparative biology and taxonomic classification.</title>
        <authorList>
            <person name="Goeker M."/>
        </authorList>
    </citation>
    <scope>NUCLEOTIDE SEQUENCE [LARGE SCALE GENOMIC DNA]</scope>
    <source>
        <strain evidence="3 4">DSM 4736</strain>
    </source>
</reference>
<dbReference type="RefSeq" id="WP_168045009.1">
    <property type="nucleotide sequence ID" value="NZ_JAATJM010000001.1"/>
</dbReference>
<proteinExistence type="inferred from homology"/>
<dbReference type="AlphaFoldDB" id="A0A7X5YHJ7"/>
<comment type="similarity">
    <text evidence="1">Belongs to the bacterial AtpI family.</text>
</comment>
<dbReference type="InterPro" id="IPR016989">
    <property type="entry name" value="Atp1_alphaprobac"/>
</dbReference>
<protein>
    <recommendedName>
        <fullName evidence="1">ATP synthase protein I</fullName>
    </recommendedName>
</protein>
<evidence type="ECO:0000256" key="2">
    <source>
        <dbReference type="SAM" id="Phobius"/>
    </source>
</evidence>
<dbReference type="PIRSF" id="PIRSF032126">
    <property type="entry name" value="F0F1_ATP_synthase_subunit_I"/>
    <property type="match status" value="1"/>
</dbReference>
<keyword evidence="1 2" id="KW-0472">Membrane</keyword>
<keyword evidence="2" id="KW-1133">Transmembrane helix</keyword>
<evidence type="ECO:0000313" key="4">
    <source>
        <dbReference type="Proteomes" id="UP000587415"/>
    </source>
</evidence>
<feature type="transmembrane region" description="Helical" evidence="2">
    <location>
        <begin position="70"/>
        <end position="91"/>
    </location>
</feature>
<evidence type="ECO:0000256" key="1">
    <source>
        <dbReference type="PIRNR" id="PIRNR032126"/>
    </source>
</evidence>
<dbReference type="Proteomes" id="UP000587415">
    <property type="component" value="Unassembled WGS sequence"/>
</dbReference>
<dbReference type="EMBL" id="JAATJM010000001">
    <property type="protein sequence ID" value="NJC40095.1"/>
    <property type="molecule type" value="Genomic_DNA"/>
</dbReference>
<keyword evidence="1" id="KW-0813">Transport</keyword>
<feature type="transmembrane region" description="Helical" evidence="2">
    <location>
        <begin position="46"/>
        <end position="64"/>
    </location>
</feature>
<dbReference type="GO" id="GO:1902600">
    <property type="term" value="P:proton transmembrane transport"/>
    <property type="evidence" value="ECO:0007669"/>
    <property type="project" value="UniProtKB-KW"/>
</dbReference>
<comment type="function">
    <text evidence="1">A possible function for this protein is to guide the assembly of the membrane sector of the ATPase enzyme complex.</text>
</comment>
<gene>
    <name evidence="3" type="ORF">GGQ87_000353</name>
</gene>
<keyword evidence="4" id="KW-1185">Reference proteome</keyword>
<dbReference type="Pfam" id="PF09527">
    <property type="entry name" value="ATPase_gene1"/>
    <property type="match status" value="1"/>
</dbReference>